<dbReference type="SUPFAM" id="SSF52058">
    <property type="entry name" value="L domain-like"/>
    <property type="match status" value="1"/>
</dbReference>
<evidence type="ECO:0000256" key="1">
    <source>
        <dbReference type="ARBA" id="ARBA00022614"/>
    </source>
</evidence>
<evidence type="ECO:0000256" key="2">
    <source>
        <dbReference type="ARBA" id="ARBA00022737"/>
    </source>
</evidence>
<reference evidence="5 6" key="1">
    <citation type="journal article" date="2018" name="Mol. Plant">
        <title>The genome of Artemisia annua provides insight into the evolution of Asteraceae family and artemisinin biosynthesis.</title>
        <authorList>
            <person name="Shen Q."/>
            <person name="Zhang L."/>
            <person name="Liao Z."/>
            <person name="Wang S."/>
            <person name="Yan T."/>
            <person name="Shi P."/>
            <person name="Liu M."/>
            <person name="Fu X."/>
            <person name="Pan Q."/>
            <person name="Wang Y."/>
            <person name="Lv Z."/>
            <person name="Lu X."/>
            <person name="Zhang F."/>
            <person name="Jiang W."/>
            <person name="Ma Y."/>
            <person name="Chen M."/>
            <person name="Hao X."/>
            <person name="Li L."/>
            <person name="Tang Y."/>
            <person name="Lv G."/>
            <person name="Zhou Y."/>
            <person name="Sun X."/>
            <person name="Brodelius P.E."/>
            <person name="Rose J.K.C."/>
            <person name="Tang K."/>
        </authorList>
    </citation>
    <scope>NUCLEOTIDE SEQUENCE [LARGE SCALE GENOMIC DNA]</scope>
    <source>
        <strain evidence="6">cv. Huhao1</strain>
        <tissue evidence="5">Leaf</tissue>
    </source>
</reference>
<dbReference type="EMBL" id="PKPP01000380">
    <property type="protein sequence ID" value="PWA93481.1"/>
    <property type="molecule type" value="Genomic_DNA"/>
</dbReference>
<evidence type="ECO:0000313" key="6">
    <source>
        <dbReference type="Proteomes" id="UP000245207"/>
    </source>
</evidence>
<organism evidence="5 6">
    <name type="scientific">Artemisia annua</name>
    <name type="common">Sweet wormwood</name>
    <dbReference type="NCBI Taxonomy" id="35608"/>
    <lineage>
        <taxon>Eukaryota</taxon>
        <taxon>Viridiplantae</taxon>
        <taxon>Streptophyta</taxon>
        <taxon>Embryophyta</taxon>
        <taxon>Tracheophyta</taxon>
        <taxon>Spermatophyta</taxon>
        <taxon>Magnoliopsida</taxon>
        <taxon>eudicotyledons</taxon>
        <taxon>Gunneridae</taxon>
        <taxon>Pentapetalae</taxon>
        <taxon>asterids</taxon>
        <taxon>campanulids</taxon>
        <taxon>Asterales</taxon>
        <taxon>Asteraceae</taxon>
        <taxon>Asteroideae</taxon>
        <taxon>Anthemideae</taxon>
        <taxon>Artemisiinae</taxon>
        <taxon>Artemisia</taxon>
    </lineage>
</organism>
<keyword evidence="6" id="KW-1185">Reference proteome</keyword>
<keyword evidence="5" id="KW-0675">Receptor</keyword>
<evidence type="ECO:0000259" key="4">
    <source>
        <dbReference type="Pfam" id="PF08263"/>
    </source>
</evidence>
<dbReference type="OrthoDB" id="1738872at2759"/>
<dbReference type="InterPro" id="IPR032675">
    <property type="entry name" value="LRR_dom_sf"/>
</dbReference>
<keyword evidence="1" id="KW-0433">Leucine-rich repeat</keyword>
<proteinExistence type="predicted"/>
<gene>
    <name evidence="5" type="ORF">CTI12_AA069950</name>
</gene>
<dbReference type="Gene3D" id="3.80.10.10">
    <property type="entry name" value="Ribonuclease Inhibitor"/>
    <property type="match status" value="3"/>
</dbReference>
<dbReference type="STRING" id="35608.A0A2U1Q629"/>
<dbReference type="Pfam" id="PF08263">
    <property type="entry name" value="LRRNT_2"/>
    <property type="match status" value="1"/>
</dbReference>
<sequence length="477" mass="54412">MEHKLWLSWLLITVFLVQRAQTVCIEEERKALLAIKASLLNSYDIEADNVLPTWVNYGECCDWERVKCNTTNGRVTTLFLNNLKGNLDDDMTFTIEDPTVKLWPLNVSVFLPFEDLRTLNLSWNYLENEILNKGASTKLLRYFISSLLELERLSSLKKLEILDFSSNFHIDNDILPSLTTLASLRILDLSYTSLNGYFPANGTFSVFTFLLFLSYHAPVAYLKDIYTLFTYIPEFAALENLERMDLSHCNFSDTFKLQGLEKAFILDKLESLNLRNNRFNESVISSLKFLPSLKHLDLGGNGLSGSFPPHEFAALENLERMDLSHCNFSDTFKLQGLEKAFILDKLESLNLRNNRFNESVISSLKFLPSLKHLDLGGNSLSGSFPPHDIAYLTNLEMLDLSGNLWFNTSNQDCKSLTRLKRLKSISLRESNFNKNIISCLSALPSLNTLNLRGSHSLAGSFPFQGMCTYMILIYKKL</sequence>
<dbReference type="Pfam" id="PF13855">
    <property type="entry name" value="LRR_8"/>
    <property type="match status" value="2"/>
</dbReference>
<name>A0A2U1Q629_ARTAN</name>
<keyword evidence="3" id="KW-0732">Signal</keyword>
<keyword evidence="2" id="KW-0677">Repeat</keyword>
<dbReference type="Proteomes" id="UP000245207">
    <property type="component" value="Unassembled WGS sequence"/>
</dbReference>
<comment type="caution">
    <text evidence="5">The sequence shown here is derived from an EMBL/GenBank/DDBJ whole genome shotgun (WGS) entry which is preliminary data.</text>
</comment>
<feature type="signal peptide" evidence="3">
    <location>
        <begin position="1"/>
        <end position="22"/>
    </location>
</feature>
<dbReference type="AlphaFoldDB" id="A0A2U1Q629"/>
<dbReference type="InterPro" id="IPR001611">
    <property type="entry name" value="Leu-rich_rpt"/>
</dbReference>
<dbReference type="PANTHER" id="PTHR48065">
    <property type="entry name" value="OS10G0469600 PROTEIN"/>
    <property type="match status" value="1"/>
</dbReference>
<evidence type="ECO:0000256" key="3">
    <source>
        <dbReference type="SAM" id="SignalP"/>
    </source>
</evidence>
<feature type="chain" id="PRO_5015705714" evidence="3">
    <location>
        <begin position="23"/>
        <end position="477"/>
    </location>
</feature>
<feature type="domain" description="Leucine-rich repeat-containing N-terminal plant-type" evidence="4">
    <location>
        <begin position="26"/>
        <end position="69"/>
    </location>
</feature>
<protein>
    <submittedName>
        <fullName evidence="5">Receptor like protein 1</fullName>
    </submittedName>
</protein>
<accession>A0A2U1Q629</accession>
<evidence type="ECO:0000313" key="5">
    <source>
        <dbReference type="EMBL" id="PWA93481.1"/>
    </source>
</evidence>
<dbReference type="InterPro" id="IPR013210">
    <property type="entry name" value="LRR_N_plant-typ"/>
</dbReference>
<dbReference type="PANTHER" id="PTHR48065:SF75">
    <property type="entry name" value="LEUCINE-RICH REPEAT-CONTAINING N-TERMINAL PLANT-TYPE DOMAIN-CONTAINING PROTEIN"/>
    <property type="match status" value="1"/>
</dbReference>